<accession>A0ABX5MBK5</accession>
<gene>
    <name evidence="1" type="ORF">C7400_1742</name>
</gene>
<comment type="caution">
    <text evidence="1">The sequence shown here is derived from an EMBL/GenBank/DDBJ whole genome shotgun (WGS) entry which is preliminary data.</text>
</comment>
<evidence type="ECO:0000313" key="1">
    <source>
        <dbReference type="EMBL" id="PXX00855.1"/>
    </source>
</evidence>
<proteinExistence type="predicted"/>
<protein>
    <recommendedName>
        <fullName evidence="3">Zinc-ribbon domain-containing protein</fullName>
    </recommendedName>
</protein>
<keyword evidence="2" id="KW-1185">Reference proteome</keyword>
<name>A0ABX5MBK5_9BURK</name>
<dbReference type="EMBL" id="QJJV01000074">
    <property type="protein sequence ID" value="PXX00855.1"/>
    <property type="molecule type" value="Genomic_DNA"/>
</dbReference>
<evidence type="ECO:0008006" key="3">
    <source>
        <dbReference type="Google" id="ProtNLM"/>
    </source>
</evidence>
<evidence type="ECO:0000313" key="2">
    <source>
        <dbReference type="Proteomes" id="UP000247515"/>
    </source>
</evidence>
<reference evidence="1 2" key="1">
    <citation type="submission" date="2018-05" db="EMBL/GenBank/DDBJ databases">
        <title>Genomic Encyclopedia of Type Strains, Phase IV (KMG-V): Genome sequencing to study the core and pangenomes of soil and plant-associated prokaryotes.</title>
        <authorList>
            <person name="Whitman W."/>
        </authorList>
    </citation>
    <scope>NUCLEOTIDE SEQUENCE [LARGE SCALE GENOMIC DNA]</scope>
    <source>
        <strain evidence="1 2">SIr-6563</strain>
    </source>
</reference>
<sequence length="478" mass="52752">MKRTPSVAQPSRFPPVRVPSSSLVRAMHRHALFFAGDSWQGMWTAQPFTCARGHTTVVAPRNLIRKRVAGCSECATEDKTALGHAKSAQAGLNWLDAPWRGTTHRYRLRCSHGHEWACGGQALLRGATCGMCKRELGPLPGDLLSDGLERLHAVARERGGKCVSAPYMGMAHAYRFECEAGHSFERPGSAVLQRGAWCPKCQRPRAVLADGLERLQAAATARGGLCLSPRFLGTAVRHTFRCARGHRWAALAGTVLYTSSWCRRCQHEAALAIDGLSRLQQAAHAHDGRCLSKRYAGYHSRHRFMCAQGHRWVTSAQSVLRGAWCPTCAEALAGKSLLLSDGLARLKSRAAELGGECLDETFAGTARSYRFRCAKGHEWSAKGSAVLAGRWCKRCAVDSQRCSIDEARAVARERGGECLSHTYVNARTHLTWQCHRGHVWAANFDNVRNKGRWCPDCKVLNMVTNSKSRSRLTRMPSR</sequence>
<dbReference type="Proteomes" id="UP000247515">
    <property type="component" value="Unassembled WGS sequence"/>
</dbReference>
<organism evidence="1 2">
    <name type="scientific">Paraburkholderia tropica</name>
    <dbReference type="NCBI Taxonomy" id="92647"/>
    <lineage>
        <taxon>Bacteria</taxon>
        <taxon>Pseudomonadati</taxon>
        <taxon>Pseudomonadota</taxon>
        <taxon>Betaproteobacteria</taxon>
        <taxon>Burkholderiales</taxon>
        <taxon>Burkholderiaceae</taxon>
        <taxon>Paraburkholderia</taxon>
    </lineage>
</organism>